<keyword evidence="2" id="KW-1133">Transmembrane helix</keyword>
<comment type="caution">
    <text evidence="3">The sequence shown here is derived from an EMBL/GenBank/DDBJ whole genome shotgun (WGS) entry which is preliminary data.</text>
</comment>
<evidence type="ECO:0000256" key="1">
    <source>
        <dbReference type="SAM" id="MobiDB-lite"/>
    </source>
</evidence>
<keyword evidence="2" id="KW-0812">Transmembrane</keyword>
<dbReference type="AlphaFoldDB" id="A0ABD6BKP3"/>
<feature type="region of interest" description="Disordered" evidence="1">
    <location>
        <begin position="141"/>
        <end position="241"/>
    </location>
</feature>
<dbReference type="Proteomes" id="UP001597076">
    <property type="component" value="Unassembled WGS sequence"/>
</dbReference>
<evidence type="ECO:0000313" key="3">
    <source>
        <dbReference type="EMBL" id="MFD1565506.1"/>
    </source>
</evidence>
<feature type="transmembrane region" description="Helical" evidence="2">
    <location>
        <begin position="274"/>
        <end position="295"/>
    </location>
</feature>
<accession>A0ABD6BKP3</accession>
<sequence>MTPVQEDIYRRTDVGTVGWDDELDAVLLRWHGFASSESFRAHMRLCIELLEATGANKMYADARDQGPISDEDKLWSITEWASQADDAGLDALVIVYPESVIAKMAVDSVMEQVEDDIDRLITDDVAEGRQWLADRPATVTDVTVSELTEPTLEVEPTPGTDDETDSEEGTDGDDVLTEADPNPESSVDSTADDATPSSTESETVAESASSESATADASSVSSTTSTNTTAGTDSTASVDPPTVAAVGGIVGLIGMTLLTLAIGRIPILVSNGVANATLLLGGVALVGMAFGWAGAKLVA</sequence>
<organism evidence="3 4">
    <name type="scientific">Haloarchaeobius amylolyticus</name>
    <dbReference type="NCBI Taxonomy" id="1198296"/>
    <lineage>
        <taxon>Archaea</taxon>
        <taxon>Methanobacteriati</taxon>
        <taxon>Methanobacteriota</taxon>
        <taxon>Stenosarchaea group</taxon>
        <taxon>Halobacteria</taxon>
        <taxon>Halobacteriales</taxon>
        <taxon>Halorubellaceae</taxon>
        <taxon>Haloarchaeobius</taxon>
    </lineage>
</organism>
<feature type="compositionally biased region" description="Acidic residues" evidence="1">
    <location>
        <begin position="160"/>
        <end position="177"/>
    </location>
</feature>
<dbReference type="RefSeq" id="WP_390290564.1">
    <property type="nucleotide sequence ID" value="NZ_JBHUDI010000011.1"/>
</dbReference>
<feature type="transmembrane region" description="Helical" evidence="2">
    <location>
        <begin position="243"/>
        <end position="262"/>
    </location>
</feature>
<proteinExistence type="predicted"/>
<keyword evidence="4" id="KW-1185">Reference proteome</keyword>
<evidence type="ECO:0000256" key="2">
    <source>
        <dbReference type="SAM" id="Phobius"/>
    </source>
</evidence>
<feature type="compositionally biased region" description="Low complexity" evidence="1">
    <location>
        <begin position="194"/>
        <end position="241"/>
    </location>
</feature>
<feature type="compositionally biased region" description="Low complexity" evidence="1">
    <location>
        <begin position="142"/>
        <end position="159"/>
    </location>
</feature>
<evidence type="ECO:0000313" key="4">
    <source>
        <dbReference type="Proteomes" id="UP001597076"/>
    </source>
</evidence>
<reference evidence="3 4" key="1">
    <citation type="journal article" date="2019" name="Int. J. Syst. Evol. Microbiol.">
        <title>The Global Catalogue of Microorganisms (GCM) 10K type strain sequencing project: providing services to taxonomists for standard genome sequencing and annotation.</title>
        <authorList>
            <consortium name="The Broad Institute Genomics Platform"/>
            <consortium name="The Broad Institute Genome Sequencing Center for Infectious Disease"/>
            <person name="Wu L."/>
            <person name="Ma J."/>
        </authorList>
    </citation>
    <scope>NUCLEOTIDE SEQUENCE [LARGE SCALE GENOMIC DNA]</scope>
    <source>
        <strain evidence="3 4">CGMCC 1.12230</strain>
    </source>
</reference>
<gene>
    <name evidence="3" type="ORF">ACFR99_18380</name>
</gene>
<keyword evidence="2" id="KW-0472">Membrane</keyword>
<name>A0ABD6BKP3_9EURY</name>
<protein>
    <submittedName>
        <fullName evidence="3">Uncharacterized protein</fullName>
    </submittedName>
</protein>
<dbReference type="EMBL" id="JBHUDI010000011">
    <property type="protein sequence ID" value="MFD1565506.1"/>
    <property type="molecule type" value="Genomic_DNA"/>
</dbReference>